<evidence type="ECO:0000313" key="3">
    <source>
        <dbReference type="EMBL" id="AEI78556.1"/>
    </source>
</evidence>
<feature type="transmembrane region" description="Helical" evidence="2">
    <location>
        <begin position="50"/>
        <end position="73"/>
    </location>
</feature>
<dbReference type="EC" id="4.2.2.n1" evidence="3"/>
<proteinExistence type="predicted"/>
<dbReference type="EMBL" id="CP002877">
    <property type="protein sequence ID" value="AEI78556.1"/>
    <property type="molecule type" value="Genomic_DNA"/>
</dbReference>
<sequence length="111" mass="12012">MPSCYCSKSGRRSLRADCPYNPTVILQPSPAPPRACAASAMSKFFEAHPMLLFALEAGVALFLLIFIVVWTMGTAKKNPRPTRAPSEHPSRQPAQGSAEAPPQDQDSASRQ</sequence>
<keyword evidence="2" id="KW-0472">Membrane</keyword>
<protein>
    <submittedName>
        <fullName evidence="3">Membrane-bound lytic murein transglycosylase A</fullName>
        <ecNumber evidence="3">4.2.2.n1</ecNumber>
    </submittedName>
</protein>
<evidence type="ECO:0000313" key="4">
    <source>
        <dbReference type="Proteomes" id="UP000006798"/>
    </source>
</evidence>
<keyword evidence="2" id="KW-0812">Transmembrane</keyword>
<accession>G0EXC2</accession>
<keyword evidence="3" id="KW-0456">Lyase</keyword>
<dbReference type="HOGENOM" id="CLU_2154176_0_0_4"/>
<dbReference type="KEGG" id="cnc:CNE_1c32520"/>
<keyword evidence="2" id="KW-1133">Transmembrane helix</keyword>
<evidence type="ECO:0000256" key="2">
    <source>
        <dbReference type="SAM" id="Phobius"/>
    </source>
</evidence>
<organism evidence="3 4">
    <name type="scientific">Cupriavidus necator (strain ATCC 43291 / DSM 13513 / CCUG 52238 / LMG 8453 / N-1)</name>
    <name type="common">Ralstonia eutropha</name>
    <dbReference type="NCBI Taxonomy" id="1042878"/>
    <lineage>
        <taxon>Bacteria</taxon>
        <taxon>Pseudomonadati</taxon>
        <taxon>Pseudomonadota</taxon>
        <taxon>Betaproteobacteria</taxon>
        <taxon>Burkholderiales</taxon>
        <taxon>Burkholderiaceae</taxon>
        <taxon>Cupriavidus</taxon>
    </lineage>
</organism>
<name>G0EXC2_CUPNN</name>
<dbReference type="GO" id="GO:0016829">
    <property type="term" value="F:lyase activity"/>
    <property type="evidence" value="ECO:0007669"/>
    <property type="project" value="UniProtKB-KW"/>
</dbReference>
<dbReference type="Proteomes" id="UP000006798">
    <property type="component" value="Chromosome 1"/>
</dbReference>
<reference evidence="3 4" key="1">
    <citation type="journal article" date="2011" name="J. Bacteriol.">
        <title>Complete genome sequence of the type strain Cupriavidus necator N-1.</title>
        <authorList>
            <person name="Poehlein A."/>
            <person name="Kusian B."/>
            <person name="Friedrich B."/>
            <person name="Daniel R."/>
            <person name="Bowien B."/>
        </authorList>
    </citation>
    <scope>NUCLEOTIDE SEQUENCE [LARGE SCALE GENOMIC DNA]</scope>
    <source>
        <strain evidence="4">ATCC 43291 / DSM 13513 / CCUG 52238 / LMG 8453 / N-1</strain>
    </source>
</reference>
<evidence type="ECO:0000256" key="1">
    <source>
        <dbReference type="SAM" id="MobiDB-lite"/>
    </source>
</evidence>
<gene>
    <name evidence="3" type="primary">mltA</name>
    <name evidence="3" type="ordered locus">CNE_1c32520</name>
</gene>
<dbReference type="AlphaFoldDB" id="G0EXC2"/>
<feature type="region of interest" description="Disordered" evidence="1">
    <location>
        <begin position="76"/>
        <end position="111"/>
    </location>
</feature>